<feature type="compositionally biased region" description="Acidic residues" evidence="1">
    <location>
        <begin position="144"/>
        <end position="155"/>
    </location>
</feature>
<evidence type="ECO:0000313" key="3">
    <source>
        <dbReference type="Proteomes" id="UP000289323"/>
    </source>
</evidence>
<protein>
    <submittedName>
        <fullName evidence="2">B96b99dc-7258-460d-881a-4dee18790a95</fullName>
    </submittedName>
</protein>
<proteinExistence type="predicted"/>
<feature type="region of interest" description="Disordered" evidence="1">
    <location>
        <begin position="86"/>
        <end position="109"/>
    </location>
</feature>
<feature type="region of interest" description="Disordered" evidence="1">
    <location>
        <begin position="17"/>
        <end position="58"/>
    </location>
</feature>
<organism evidence="2 3">
    <name type="scientific">Thermothielavioides terrestris</name>
    <dbReference type="NCBI Taxonomy" id="2587410"/>
    <lineage>
        <taxon>Eukaryota</taxon>
        <taxon>Fungi</taxon>
        <taxon>Dikarya</taxon>
        <taxon>Ascomycota</taxon>
        <taxon>Pezizomycotina</taxon>
        <taxon>Sordariomycetes</taxon>
        <taxon>Sordariomycetidae</taxon>
        <taxon>Sordariales</taxon>
        <taxon>Chaetomiaceae</taxon>
        <taxon>Thermothielavioides</taxon>
    </lineage>
</organism>
<accession>A0A446BEP7</accession>
<evidence type="ECO:0000313" key="2">
    <source>
        <dbReference type="EMBL" id="SPQ20974.1"/>
    </source>
</evidence>
<feature type="compositionally biased region" description="Basic and acidic residues" evidence="1">
    <location>
        <begin position="183"/>
        <end position="208"/>
    </location>
</feature>
<dbReference type="Proteomes" id="UP000289323">
    <property type="component" value="Unassembled WGS sequence"/>
</dbReference>
<feature type="region of interest" description="Disordered" evidence="1">
    <location>
        <begin position="144"/>
        <end position="228"/>
    </location>
</feature>
<dbReference type="EMBL" id="OUUZ01000008">
    <property type="protein sequence ID" value="SPQ20974.1"/>
    <property type="molecule type" value="Genomic_DNA"/>
</dbReference>
<name>A0A446BEP7_9PEZI</name>
<sequence length="228" mass="23798">MDPEATDPNLLLLSLDLSDSEPEEAAAPAVNGETAHNNNNDNRSTQTTSECQPTRADRTALSEAAFQALKRSYHPKVENGNIHETITLPPFSSASSPQTTNTNTTTAPLPKPEAQALLHAAEELYFFRRYADAAAFLRRVLGEDEDAGPDADPDAGPDASAGPAGEGRDAGAGADEDGDADGDDGKGGDGEDGKGGSRGGGGKEERRSSRPQGVGVMVDGETRRLLRL</sequence>
<evidence type="ECO:0000256" key="1">
    <source>
        <dbReference type="SAM" id="MobiDB-lite"/>
    </source>
</evidence>
<feature type="compositionally biased region" description="Polar residues" evidence="1">
    <location>
        <begin position="34"/>
        <end position="52"/>
    </location>
</feature>
<dbReference type="AlphaFoldDB" id="A0A446BEP7"/>
<reference evidence="2 3" key="1">
    <citation type="submission" date="2018-04" db="EMBL/GenBank/DDBJ databases">
        <authorList>
            <person name="Huttner S."/>
            <person name="Dainat J."/>
        </authorList>
    </citation>
    <scope>NUCLEOTIDE SEQUENCE [LARGE SCALE GENOMIC DNA]</scope>
</reference>
<gene>
    <name evidence="2" type="ORF">TT172_LOCUS3393</name>
</gene>